<dbReference type="EnsemblPlants" id="AET1Gv20956900.1">
    <property type="protein sequence ID" value="AET1Gv20956900.1"/>
    <property type="gene ID" value="AET1Gv20956900"/>
</dbReference>
<dbReference type="Gramene" id="AET1Gv20956900.1">
    <property type="protein sequence ID" value="AET1Gv20956900.1"/>
    <property type="gene ID" value="AET1Gv20956900"/>
</dbReference>
<reference evidence="4" key="5">
    <citation type="journal article" date="2021" name="G3 (Bethesda)">
        <title>Aegilops tauschii genome assembly Aet v5.0 features greater sequence contiguity and improved annotation.</title>
        <authorList>
            <person name="Wang L."/>
            <person name="Zhu T."/>
            <person name="Rodriguez J.C."/>
            <person name="Deal K.R."/>
            <person name="Dubcovsky J."/>
            <person name="McGuire P.E."/>
            <person name="Lux T."/>
            <person name="Spannagl M."/>
            <person name="Mayer K.F.X."/>
            <person name="Baldrich P."/>
            <person name="Meyers B.C."/>
            <person name="Huo N."/>
            <person name="Gu Y.Q."/>
            <person name="Zhou H."/>
            <person name="Devos K.M."/>
            <person name="Bennetzen J.L."/>
            <person name="Unver T."/>
            <person name="Budak H."/>
            <person name="Gulick P.J."/>
            <person name="Galiba G."/>
            <person name="Kalapos B."/>
            <person name="Nelson D.R."/>
            <person name="Li P."/>
            <person name="You F.M."/>
            <person name="Luo M.C."/>
            <person name="Dvorak J."/>
        </authorList>
    </citation>
    <scope>NUCLEOTIDE SEQUENCE [LARGE SCALE GENOMIC DNA]</scope>
    <source>
        <strain evidence="4">cv. AL8/78</strain>
    </source>
</reference>
<feature type="transmembrane region" description="Helical" evidence="2">
    <location>
        <begin position="7"/>
        <end position="27"/>
    </location>
</feature>
<reference evidence="4" key="3">
    <citation type="journal article" date="2017" name="Nature">
        <title>Genome sequence of the progenitor of the wheat D genome Aegilops tauschii.</title>
        <authorList>
            <person name="Luo M.C."/>
            <person name="Gu Y.Q."/>
            <person name="Puiu D."/>
            <person name="Wang H."/>
            <person name="Twardziok S.O."/>
            <person name="Deal K.R."/>
            <person name="Huo N."/>
            <person name="Zhu T."/>
            <person name="Wang L."/>
            <person name="Wang Y."/>
            <person name="McGuire P.E."/>
            <person name="Liu S."/>
            <person name="Long H."/>
            <person name="Ramasamy R.K."/>
            <person name="Rodriguez J.C."/>
            <person name="Van S.L."/>
            <person name="Yuan L."/>
            <person name="Wang Z."/>
            <person name="Xia Z."/>
            <person name="Xiao L."/>
            <person name="Anderson O.D."/>
            <person name="Ouyang S."/>
            <person name="Liang Y."/>
            <person name="Zimin A.V."/>
            <person name="Pertea G."/>
            <person name="Qi P."/>
            <person name="Bennetzen J.L."/>
            <person name="Dai X."/>
            <person name="Dawson M.W."/>
            <person name="Muller H.G."/>
            <person name="Kugler K."/>
            <person name="Rivarola-Duarte L."/>
            <person name="Spannagl M."/>
            <person name="Mayer K.F.X."/>
            <person name="Lu F.H."/>
            <person name="Bevan M.W."/>
            <person name="Leroy P."/>
            <person name="Li P."/>
            <person name="You F.M."/>
            <person name="Sun Q."/>
            <person name="Liu Z."/>
            <person name="Lyons E."/>
            <person name="Wicker T."/>
            <person name="Salzberg S.L."/>
            <person name="Devos K.M."/>
            <person name="Dvorak J."/>
        </authorList>
    </citation>
    <scope>NUCLEOTIDE SEQUENCE [LARGE SCALE GENOMIC DNA]</scope>
    <source>
        <strain evidence="4">cv. AL8/78</strain>
    </source>
</reference>
<feature type="domain" description="DUF4220" evidence="3">
    <location>
        <begin position="76"/>
        <end position="470"/>
    </location>
</feature>
<protein>
    <recommendedName>
        <fullName evidence="3">DUF4220 domain-containing protein</fullName>
    </recommendedName>
</protein>
<reference evidence="5" key="1">
    <citation type="journal article" date="2014" name="Science">
        <title>Ancient hybridizations among the ancestral genomes of bread wheat.</title>
        <authorList>
            <consortium name="International Wheat Genome Sequencing Consortium,"/>
            <person name="Marcussen T."/>
            <person name="Sandve S.R."/>
            <person name="Heier L."/>
            <person name="Spannagl M."/>
            <person name="Pfeifer M."/>
            <person name="Jakobsen K.S."/>
            <person name="Wulff B.B."/>
            <person name="Steuernagel B."/>
            <person name="Mayer K.F."/>
            <person name="Olsen O.A."/>
        </authorList>
    </citation>
    <scope>NUCLEOTIDE SEQUENCE [LARGE SCALE GENOMIC DNA]</scope>
    <source>
        <strain evidence="5">cv. AL8/78</strain>
    </source>
</reference>
<dbReference type="AlphaFoldDB" id="A0A452ZX68"/>
<evidence type="ECO:0000313" key="5">
    <source>
        <dbReference type="Proteomes" id="UP000015105"/>
    </source>
</evidence>
<evidence type="ECO:0000256" key="2">
    <source>
        <dbReference type="SAM" id="Phobius"/>
    </source>
</evidence>
<keyword evidence="2" id="KW-0472">Membrane</keyword>
<evidence type="ECO:0000259" key="3">
    <source>
        <dbReference type="Pfam" id="PF13968"/>
    </source>
</evidence>
<accession>A0A452ZX68</accession>
<name>A0A452ZX68_AEGTS</name>
<dbReference type="Pfam" id="PF13968">
    <property type="entry name" value="DUF4220"/>
    <property type="match status" value="1"/>
</dbReference>
<organism evidence="4 5">
    <name type="scientific">Aegilops tauschii subsp. strangulata</name>
    <name type="common">Goatgrass</name>
    <dbReference type="NCBI Taxonomy" id="200361"/>
    <lineage>
        <taxon>Eukaryota</taxon>
        <taxon>Viridiplantae</taxon>
        <taxon>Streptophyta</taxon>
        <taxon>Embryophyta</taxon>
        <taxon>Tracheophyta</taxon>
        <taxon>Spermatophyta</taxon>
        <taxon>Magnoliopsida</taxon>
        <taxon>Liliopsida</taxon>
        <taxon>Poales</taxon>
        <taxon>Poaceae</taxon>
        <taxon>BOP clade</taxon>
        <taxon>Pooideae</taxon>
        <taxon>Triticodae</taxon>
        <taxon>Triticeae</taxon>
        <taxon>Triticinae</taxon>
        <taxon>Aegilops</taxon>
    </lineage>
</organism>
<feature type="transmembrane region" description="Helical" evidence="2">
    <location>
        <begin position="359"/>
        <end position="379"/>
    </location>
</feature>
<keyword evidence="2" id="KW-1133">Transmembrane helix</keyword>
<dbReference type="Proteomes" id="UP000015105">
    <property type="component" value="Chromosome 1D"/>
</dbReference>
<evidence type="ECO:0000256" key="1">
    <source>
        <dbReference type="SAM" id="MobiDB-lite"/>
    </source>
</evidence>
<feature type="transmembrane region" description="Helical" evidence="2">
    <location>
        <begin position="33"/>
        <end position="56"/>
    </location>
</feature>
<dbReference type="STRING" id="200361.A0A452ZX68"/>
<dbReference type="Pfam" id="PF04578">
    <property type="entry name" value="DUF594"/>
    <property type="match status" value="1"/>
</dbReference>
<evidence type="ECO:0000313" key="4">
    <source>
        <dbReference type="EnsemblPlants" id="AET1Gv20956900.1"/>
    </source>
</evidence>
<keyword evidence="2" id="KW-0812">Transmembrane</keyword>
<dbReference type="PANTHER" id="PTHR31325">
    <property type="entry name" value="OS01G0798800 PROTEIN-RELATED"/>
    <property type="match status" value="1"/>
</dbReference>
<sequence>TKKFSWLRHCIQLLILAMAFKIILSIVHKDGEILNPIVIQFVVALTTALMVTRFVLDALRHRSTGNAMRMTLIVMDAVTQALTIYSLGIMQRPSDKDYYYKVWAVLLVTLRYSVKIGRPAGIALKQTPLVDLMSSFWSANILRSKAPKILKVTGWLLWSVNSLRIIYGFISSEFANDSHREDLRLLTEYMRHEHKAGGGGDGDPVTMKGYRYLVRGEAKKRKMKKNETGGQARDTGMVEETGNIRRLLLALRDEHKEILTLEKIWEEPADPADALDEELKDLCLSFALYKLLRRRFFNFGIHEAKLKRTRRLILDGILSEPCNSERAFRVSEAELSFLNDFFNSRHAIVFAKGFPFIRLLLSTILIGGIGGMAVAIYSFSKVGTRDELGNVHGGVTFTWFLLCFLFVKETWEITTYVFSDWTKIILLCQYVQKPWWLQSLVTKVLVRKLCRLSVPWLPRWHGKVGQCNLLFPSCFVFPTNLFFPEGCSRYFVHLSQEVKRAVINCLRDCLAEDPPRLDNYLERAFGKVEATAGFRANFTGAVNGVKDSVHILLVWHIATCYCEIDLAENREVSASMYWSGQDFGRRKPWEGDSDLLWSQYMIARTLSQYCAYVLTLVPPLVPGNSLMARSVLIKVRQEKSRLFNGKFDSCAPCYQSTQMLGRLKKYASEEIELYNKKVDGGKQDEENQDGKKEENLDDTILKKGADLGKKLAEAFSGDKPEDLWRFLSEFWAGFVIHLAASTRASQHKIFLSSGGELMTHLWALLTHAGILGEVQHGDQDFDTALTQEDVYDQTVQS</sequence>
<dbReference type="InterPro" id="IPR007658">
    <property type="entry name" value="DUF594"/>
</dbReference>
<dbReference type="InterPro" id="IPR025315">
    <property type="entry name" value="DUF4220"/>
</dbReference>
<proteinExistence type="predicted"/>
<reference evidence="4" key="4">
    <citation type="submission" date="2019-03" db="UniProtKB">
        <authorList>
            <consortium name="EnsemblPlants"/>
        </authorList>
    </citation>
    <scope>IDENTIFICATION</scope>
</reference>
<keyword evidence="5" id="KW-1185">Reference proteome</keyword>
<feature type="region of interest" description="Disordered" evidence="1">
    <location>
        <begin position="678"/>
        <end position="697"/>
    </location>
</feature>
<reference evidence="5" key="2">
    <citation type="journal article" date="2017" name="Nat. Plants">
        <title>The Aegilops tauschii genome reveals multiple impacts of transposons.</title>
        <authorList>
            <person name="Zhao G."/>
            <person name="Zou C."/>
            <person name="Li K."/>
            <person name="Wang K."/>
            <person name="Li T."/>
            <person name="Gao L."/>
            <person name="Zhang X."/>
            <person name="Wang H."/>
            <person name="Yang Z."/>
            <person name="Liu X."/>
            <person name="Jiang W."/>
            <person name="Mao L."/>
            <person name="Kong X."/>
            <person name="Jiao Y."/>
            <person name="Jia J."/>
        </authorList>
    </citation>
    <scope>NUCLEOTIDE SEQUENCE [LARGE SCALE GENOMIC DNA]</scope>
    <source>
        <strain evidence="5">cv. AL8/78</strain>
    </source>
</reference>